<dbReference type="AlphaFoldDB" id="A0A6N3DHH6"/>
<proteinExistence type="predicted"/>
<name>A0A6N3DHH6_CLOSY</name>
<dbReference type="EMBL" id="CACRUA010000022">
    <property type="protein sequence ID" value="VYU25013.1"/>
    <property type="molecule type" value="Genomic_DNA"/>
</dbReference>
<dbReference type="RefSeq" id="WP_156684498.1">
    <property type="nucleotide sequence ID" value="NZ_CACRUA010000022.1"/>
</dbReference>
<gene>
    <name evidence="1" type="ORF">CSLFYP84_01692</name>
</gene>
<evidence type="ECO:0000313" key="1">
    <source>
        <dbReference type="EMBL" id="VYU25013.1"/>
    </source>
</evidence>
<accession>A0A6N3DHH6</accession>
<organism evidence="1">
    <name type="scientific">Clostridium symbiosum</name>
    <name type="common">Bacteroides symbiosus</name>
    <dbReference type="NCBI Taxonomy" id="1512"/>
    <lineage>
        <taxon>Bacteria</taxon>
        <taxon>Bacillati</taxon>
        <taxon>Bacillota</taxon>
        <taxon>Clostridia</taxon>
        <taxon>Lachnospirales</taxon>
        <taxon>Lachnospiraceae</taxon>
        <taxon>Otoolea</taxon>
    </lineage>
</organism>
<protein>
    <submittedName>
        <fullName evidence="1">Uncharacterized protein</fullName>
    </submittedName>
</protein>
<reference evidence="1" key="1">
    <citation type="submission" date="2019-11" db="EMBL/GenBank/DDBJ databases">
        <authorList>
            <person name="Feng L."/>
        </authorList>
    </citation>
    <scope>NUCLEOTIDE SEQUENCE</scope>
    <source>
        <strain evidence="1">CsymbiosumLFYP84</strain>
    </source>
</reference>
<sequence length="131" mass="14927">MSKISTSDFEKIMHFNINDNACIEINFCVDASEVYTSCWLGKLISEEKKEVYWFGLTADGSEAYDFDSVRQLLETKVFNGKSLKEIWELITIISIDGCDVEDRISYYSGEQTVESSRARSSHQGDRKPSTV</sequence>